<dbReference type="AlphaFoldDB" id="A0A4P6WZY2"/>
<feature type="binding site" description="distal binding residue" evidence="5">
    <location>
        <position position="111"/>
    </location>
    <ligand>
        <name>heme</name>
        <dbReference type="ChEBI" id="CHEBI:30413"/>
    </ligand>
    <ligandPart>
        <name>Fe</name>
        <dbReference type="ChEBI" id="CHEBI:18248"/>
    </ligandPart>
</feature>
<keyword evidence="3 5" id="KW-0479">Metal-binding</keyword>
<dbReference type="GO" id="GO:0019825">
    <property type="term" value="F:oxygen binding"/>
    <property type="evidence" value="ECO:0007669"/>
    <property type="project" value="InterPro"/>
</dbReference>
<dbReference type="SUPFAM" id="SSF46458">
    <property type="entry name" value="Globin-like"/>
    <property type="match status" value="1"/>
</dbReference>
<evidence type="ECO:0000256" key="1">
    <source>
        <dbReference type="ARBA" id="ARBA00022448"/>
    </source>
</evidence>
<dbReference type="RefSeq" id="WP_127803423.1">
    <property type="nucleotide sequence ID" value="NZ_CP037867.1"/>
</dbReference>
<dbReference type="Pfam" id="PF01152">
    <property type="entry name" value="Bac_globin"/>
    <property type="match status" value="1"/>
</dbReference>
<sequence length="160" mass="16994" precursor="true">MKQLITLSALSLLALIGSPAGAQSMDKPMAPSAASAYPVAPAPGLYDALGGQTGLRTLMNDFVNRLKADARLAEAFKDANGANLAKQLTDQICQLAGGPCVYNGPDMKEAHSNMDVTRADFNALVEVLQMSMDARGIPFARQNQLLALLAPMHRDVINVR</sequence>
<keyword evidence="2 5" id="KW-0349">Heme</keyword>
<proteinExistence type="predicted"/>
<evidence type="ECO:0000313" key="7">
    <source>
        <dbReference type="EMBL" id="QBM27011.1"/>
    </source>
</evidence>
<evidence type="ECO:0000256" key="3">
    <source>
        <dbReference type="ARBA" id="ARBA00022723"/>
    </source>
</evidence>
<name>A0A4P6WZY2_HYDPS</name>
<reference evidence="7 8" key="1">
    <citation type="submission" date="2019-03" db="EMBL/GenBank/DDBJ databases">
        <authorList>
            <person name="Sebastian G."/>
            <person name="Baumann P."/>
            <person name="Ruckert C."/>
            <person name="Kalinowski J."/>
            <person name="Nebel B."/>
            <person name="Takors R."/>
            <person name="Blombach B."/>
        </authorList>
    </citation>
    <scope>NUCLEOTIDE SEQUENCE [LARGE SCALE GENOMIC DNA]</scope>
    <source>
        <strain evidence="7 8">DSM 1084</strain>
    </source>
</reference>
<dbReference type="KEGG" id="hpse:HPF_04910"/>
<keyword evidence="8" id="KW-1185">Reference proteome</keyword>
<dbReference type="InterPro" id="IPR009050">
    <property type="entry name" value="Globin-like_sf"/>
</dbReference>
<dbReference type="CDD" id="cd00454">
    <property type="entry name" value="TrHb1_N"/>
    <property type="match status" value="1"/>
</dbReference>
<keyword evidence="6" id="KW-0732">Signal</keyword>
<dbReference type="Proteomes" id="UP000293912">
    <property type="component" value="Chromosome"/>
</dbReference>
<keyword evidence="1" id="KW-0813">Transport</keyword>
<keyword evidence="4 5" id="KW-0408">Iron</keyword>
<accession>A0A4P6WZY2</accession>
<evidence type="ECO:0000256" key="5">
    <source>
        <dbReference type="PIRSR" id="PIRSR601486-1"/>
    </source>
</evidence>
<evidence type="ECO:0000256" key="2">
    <source>
        <dbReference type="ARBA" id="ARBA00022617"/>
    </source>
</evidence>
<dbReference type="GO" id="GO:0020037">
    <property type="term" value="F:heme binding"/>
    <property type="evidence" value="ECO:0007669"/>
    <property type="project" value="InterPro"/>
</dbReference>
<dbReference type="InterPro" id="IPR012292">
    <property type="entry name" value="Globin/Proto"/>
</dbReference>
<dbReference type="Gene3D" id="1.10.490.10">
    <property type="entry name" value="Globins"/>
    <property type="match status" value="1"/>
</dbReference>
<dbReference type="EMBL" id="CP037867">
    <property type="protein sequence ID" value="QBM27011.1"/>
    <property type="molecule type" value="Genomic_DNA"/>
</dbReference>
<protein>
    <submittedName>
        <fullName evidence="7">Group 1 truncated hemoglobin GlbN</fullName>
    </submittedName>
</protein>
<feature type="chain" id="PRO_5020630099" evidence="6">
    <location>
        <begin position="23"/>
        <end position="160"/>
    </location>
</feature>
<dbReference type="GO" id="GO:0046872">
    <property type="term" value="F:metal ion binding"/>
    <property type="evidence" value="ECO:0007669"/>
    <property type="project" value="UniProtKB-KW"/>
</dbReference>
<organism evidence="7 8">
    <name type="scientific">Hydrogenophaga pseudoflava</name>
    <name type="common">Pseudomonas carboxydoflava</name>
    <dbReference type="NCBI Taxonomy" id="47421"/>
    <lineage>
        <taxon>Bacteria</taxon>
        <taxon>Pseudomonadati</taxon>
        <taxon>Pseudomonadota</taxon>
        <taxon>Betaproteobacteria</taxon>
        <taxon>Burkholderiales</taxon>
        <taxon>Comamonadaceae</taxon>
        <taxon>Hydrogenophaga</taxon>
    </lineage>
</organism>
<evidence type="ECO:0000256" key="6">
    <source>
        <dbReference type="SAM" id="SignalP"/>
    </source>
</evidence>
<evidence type="ECO:0000313" key="8">
    <source>
        <dbReference type="Proteomes" id="UP000293912"/>
    </source>
</evidence>
<evidence type="ECO:0000256" key="4">
    <source>
        <dbReference type="ARBA" id="ARBA00023004"/>
    </source>
</evidence>
<feature type="signal peptide" evidence="6">
    <location>
        <begin position="1"/>
        <end position="22"/>
    </location>
</feature>
<gene>
    <name evidence="7" type="primary">glbN</name>
    <name evidence="7" type="ORF">HPF_04910</name>
</gene>
<dbReference type="InterPro" id="IPR001486">
    <property type="entry name" value="Hemoglobin_trunc"/>
</dbReference>